<dbReference type="EnsemblPlants" id="evm.model.10.1901">
    <property type="protein sequence ID" value="cds.evm.model.10.1901"/>
    <property type="gene ID" value="evm.TU.10.1901"/>
</dbReference>
<evidence type="ECO:0000313" key="3">
    <source>
        <dbReference type="Proteomes" id="UP000596661"/>
    </source>
</evidence>
<evidence type="ECO:0000313" key="2">
    <source>
        <dbReference type="EnsemblPlants" id="cds.evm.model.10.1901"/>
    </source>
</evidence>
<dbReference type="AlphaFoldDB" id="A0A803QL97"/>
<organism evidence="2 3">
    <name type="scientific">Cannabis sativa</name>
    <name type="common">Hemp</name>
    <name type="synonym">Marijuana</name>
    <dbReference type="NCBI Taxonomy" id="3483"/>
    <lineage>
        <taxon>Eukaryota</taxon>
        <taxon>Viridiplantae</taxon>
        <taxon>Streptophyta</taxon>
        <taxon>Embryophyta</taxon>
        <taxon>Tracheophyta</taxon>
        <taxon>Spermatophyta</taxon>
        <taxon>Magnoliopsida</taxon>
        <taxon>eudicotyledons</taxon>
        <taxon>Gunneridae</taxon>
        <taxon>Pentapetalae</taxon>
        <taxon>rosids</taxon>
        <taxon>fabids</taxon>
        <taxon>Rosales</taxon>
        <taxon>Cannabaceae</taxon>
        <taxon>Cannabis</taxon>
    </lineage>
</organism>
<reference evidence="2" key="1">
    <citation type="submission" date="2021-03" db="UniProtKB">
        <authorList>
            <consortium name="EnsemblPlants"/>
        </authorList>
    </citation>
    <scope>IDENTIFICATION</scope>
</reference>
<dbReference type="Proteomes" id="UP000596661">
    <property type="component" value="Unassembled WGS sequence"/>
</dbReference>
<keyword evidence="1" id="KW-0812">Transmembrane</keyword>
<dbReference type="EMBL" id="UZAU01000821">
    <property type="status" value="NOT_ANNOTATED_CDS"/>
    <property type="molecule type" value="Genomic_DNA"/>
</dbReference>
<dbReference type="Gramene" id="evm.model.10.1901">
    <property type="protein sequence ID" value="cds.evm.model.10.1901"/>
    <property type="gene ID" value="evm.TU.10.1901"/>
</dbReference>
<keyword evidence="3" id="KW-1185">Reference proteome</keyword>
<keyword evidence="1" id="KW-1133">Transmembrane helix</keyword>
<feature type="transmembrane region" description="Helical" evidence="1">
    <location>
        <begin position="64"/>
        <end position="88"/>
    </location>
</feature>
<name>A0A803QL97_CANSA</name>
<accession>A0A803QL97</accession>
<proteinExistence type="predicted"/>
<keyword evidence="1" id="KW-0472">Membrane</keyword>
<sequence length="125" mass="13799">MTRRFNLILEYFPSLVANMAIVENNVAGAEANGSQALGSARSASGFVVIVIHDRELADKNDYTLFIHLTANIVTFVLVYVDGIIITALPTQSKLVSMSTSLPSNLNAHRRSQGFVDKWDDDREKD</sequence>
<evidence type="ECO:0000256" key="1">
    <source>
        <dbReference type="SAM" id="Phobius"/>
    </source>
</evidence>
<protein>
    <submittedName>
        <fullName evidence="2">Uncharacterized protein</fullName>
    </submittedName>
</protein>